<feature type="region of interest" description="Disordered" evidence="2">
    <location>
        <begin position="463"/>
        <end position="491"/>
    </location>
</feature>
<dbReference type="Proteomes" id="UP000085678">
    <property type="component" value="Unplaced"/>
</dbReference>
<evidence type="ECO:0000259" key="4">
    <source>
        <dbReference type="PROSITE" id="PS50209"/>
    </source>
</evidence>
<dbReference type="InterPro" id="IPR011029">
    <property type="entry name" value="DEATH-like_dom_sf"/>
</dbReference>
<evidence type="ECO:0000313" key="6">
    <source>
        <dbReference type="RefSeq" id="XP_013388917.1"/>
    </source>
</evidence>
<feature type="coiled-coil region" evidence="1">
    <location>
        <begin position="87"/>
        <end position="135"/>
    </location>
</feature>
<evidence type="ECO:0000313" key="7">
    <source>
        <dbReference type="RefSeq" id="XP_013388990.1"/>
    </source>
</evidence>
<dbReference type="RefSeq" id="XP_013388917.1">
    <property type="nucleotide sequence ID" value="XM_013533463.1"/>
</dbReference>
<dbReference type="PANTHER" id="PTHR15034">
    <property type="entry name" value="DEATH DOMAIN-CONTAINING PROTEIN CRADD"/>
    <property type="match status" value="1"/>
</dbReference>
<dbReference type="SUPFAM" id="SSF47986">
    <property type="entry name" value="DEATH domain"/>
    <property type="match status" value="1"/>
</dbReference>
<evidence type="ECO:0000313" key="8">
    <source>
        <dbReference type="RefSeq" id="XP_023930808.1"/>
    </source>
</evidence>
<dbReference type="InterPro" id="IPR037939">
    <property type="entry name" value="CRADD"/>
</dbReference>
<dbReference type="GO" id="GO:0070513">
    <property type="term" value="F:death domain binding"/>
    <property type="evidence" value="ECO:0007669"/>
    <property type="project" value="InterPro"/>
</dbReference>
<keyword evidence="1" id="KW-0175">Coiled coil</keyword>
<name>A0A1S3HSA6_LINAN</name>
<reference evidence="6 7" key="1">
    <citation type="submission" date="2025-04" db="UniProtKB">
        <authorList>
            <consortium name="RefSeq"/>
        </authorList>
    </citation>
    <scope>IDENTIFICATION</scope>
    <source>
        <tissue evidence="6 7">Gonads</tissue>
    </source>
</reference>
<dbReference type="InterPro" id="IPR001315">
    <property type="entry name" value="CARD"/>
</dbReference>
<dbReference type="GeneID" id="106157699"/>
<gene>
    <name evidence="6 7 8" type="primary">LOC106157699</name>
</gene>
<keyword evidence="5" id="KW-1185">Reference proteome</keyword>
<organism evidence="5 6">
    <name type="scientific">Lingula anatina</name>
    <name type="common">Brachiopod</name>
    <name type="synonym">Lingula unguis</name>
    <dbReference type="NCBI Taxonomy" id="7574"/>
    <lineage>
        <taxon>Eukaryota</taxon>
        <taxon>Metazoa</taxon>
        <taxon>Spiralia</taxon>
        <taxon>Lophotrochozoa</taxon>
        <taxon>Brachiopoda</taxon>
        <taxon>Linguliformea</taxon>
        <taxon>Lingulata</taxon>
        <taxon>Lingulida</taxon>
        <taxon>Linguloidea</taxon>
        <taxon>Lingulidae</taxon>
        <taxon>Lingula</taxon>
    </lineage>
</organism>
<proteinExistence type="predicted"/>
<dbReference type="GO" id="GO:0007165">
    <property type="term" value="P:signal transduction"/>
    <property type="evidence" value="ECO:0007669"/>
    <property type="project" value="InterPro"/>
</dbReference>
<dbReference type="AlphaFoldDB" id="A0A1S3HSA6"/>
<dbReference type="RefSeq" id="XP_023930808.1">
    <property type="nucleotide sequence ID" value="XM_024075040.1"/>
</dbReference>
<evidence type="ECO:0000256" key="1">
    <source>
        <dbReference type="SAM" id="Coils"/>
    </source>
</evidence>
<sequence length="542" mass="61963">MSSNVRCAMCKEVTMHLEALTSNEDLLKERCRKCEALIHQKDNCLDELRKEQECVLLKLKAAHAAVSDLEIKEANYTKNLCDKDSHIEKQQRELQQKDDLLEKLKFKVTELQTLLEEVRNEADAHLLKNEALRKNTTFLLKDNEKMKMEFNTLKERMQTSFDGKLELEQKLRDTENENKTLKDKVRELSDLTDSLNQKISEKDKIILDERTKENTKDADIIYEMLMDMAYSVKDDNRQQTADIKNALEENTGKVLSRLRAHGDPHVPPISSQQAPIPFPLRPYFSSVASRLGNDSISLARALGIPEDVSANIWETYKTLGNEEVVWRLLGKWSSSGEATKEKLEEALNEIDAARLLEPQMTKEHQAIIKNNLLFLKNNLMEVTLLLTYLQNDGVLSSKQAERIKYPESRCDKIDLLLDELPKLNHRAFECFLHALESSGQNHIKEKLLTASSGTGIQIQAAAEDAATERNDKPDDILQGHDTETPPQFVQSLPTGTVTKEVYIDESLSKSAEFAPQNRQFGFRRLFSSIRRSFKRKSKSTSS</sequence>
<evidence type="ECO:0000259" key="3">
    <source>
        <dbReference type="PROSITE" id="PS50017"/>
    </source>
</evidence>
<dbReference type="PROSITE" id="PS50209">
    <property type="entry name" value="CARD"/>
    <property type="match status" value="1"/>
</dbReference>
<dbReference type="InterPro" id="IPR000488">
    <property type="entry name" value="Death_dom"/>
</dbReference>
<protein>
    <submittedName>
        <fullName evidence="6 7">Major antigen</fullName>
    </submittedName>
</protein>
<feature type="coiled-coil region" evidence="1">
    <location>
        <begin position="164"/>
        <end position="198"/>
    </location>
</feature>
<dbReference type="KEGG" id="lak:106157699"/>
<dbReference type="Pfam" id="PF00619">
    <property type="entry name" value="CARD"/>
    <property type="match status" value="1"/>
</dbReference>
<accession>A0A1S3HSA6</accession>
<feature type="domain" description="CARD" evidence="4">
    <location>
        <begin position="360"/>
        <end position="450"/>
    </location>
</feature>
<dbReference type="RefSeq" id="XP_013388990.1">
    <property type="nucleotide sequence ID" value="XM_013533536.2"/>
</dbReference>
<evidence type="ECO:0000256" key="2">
    <source>
        <dbReference type="SAM" id="MobiDB-lite"/>
    </source>
</evidence>
<feature type="compositionally biased region" description="Basic and acidic residues" evidence="2">
    <location>
        <begin position="466"/>
        <end position="483"/>
    </location>
</feature>
<feature type="domain" description="Death" evidence="3">
    <location>
        <begin position="298"/>
        <end position="357"/>
    </location>
</feature>
<dbReference type="GO" id="GO:0002020">
    <property type="term" value="F:protease binding"/>
    <property type="evidence" value="ECO:0007669"/>
    <property type="project" value="InterPro"/>
</dbReference>
<evidence type="ECO:0000313" key="5">
    <source>
        <dbReference type="Proteomes" id="UP000085678"/>
    </source>
</evidence>
<dbReference type="PANTHER" id="PTHR15034:SF5">
    <property type="entry name" value="DEATH DOMAIN-CONTAINING PROTEIN CRADD"/>
    <property type="match status" value="1"/>
</dbReference>
<dbReference type="PROSITE" id="PS50017">
    <property type="entry name" value="DEATH_DOMAIN"/>
    <property type="match status" value="1"/>
</dbReference>
<dbReference type="CDD" id="cd01670">
    <property type="entry name" value="Death"/>
    <property type="match status" value="1"/>
</dbReference>
<dbReference type="SMART" id="SM00114">
    <property type="entry name" value="CARD"/>
    <property type="match status" value="1"/>
</dbReference>
<dbReference type="CDD" id="cd01671">
    <property type="entry name" value="CARD"/>
    <property type="match status" value="1"/>
</dbReference>
<dbReference type="GO" id="GO:0042981">
    <property type="term" value="P:regulation of apoptotic process"/>
    <property type="evidence" value="ECO:0007669"/>
    <property type="project" value="InterPro"/>
</dbReference>
<dbReference type="Gene3D" id="1.10.533.10">
    <property type="entry name" value="Death Domain, Fas"/>
    <property type="match status" value="2"/>
</dbReference>